<dbReference type="OrthoDB" id="10066125at2759"/>
<keyword evidence="6" id="KW-1185">Reference proteome</keyword>
<reference evidence="5" key="1">
    <citation type="submission" date="2019-05" db="EMBL/GenBank/DDBJ databases">
        <title>Annotation for the trematode Paragonimus heterotremus.</title>
        <authorList>
            <person name="Choi Y.-J."/>
        </authorList>
    </citation>
    <scope>NUCLEOTIDE SEQUENCE</scope>
    <source>
        <strain evidence="5">LC</strain>
    </source>
</reference>
<evidence type="ECO:0000313" key="5">
    <source>
        <dbReference type="EMBL" id="KAF5400598.1"/>
    </source>
</evidence>
<feature type="compositionally biased region" description="Low complexity" evidence="3">
    <location>
        <begin position="96"/>
        <end position="109"/>
    </location>
</feature>
<evidence type="ECO:0000256" key="1">
    <source>
        <dbReference type="ARBA" id="ARBA00006502"/>
    </source>
</evidence>
<accession>A0A8J4WGI3</accession>
<feature type="region of interest" description="Disordered" evidence="3">
    <location>
        <begin position="88"/>
        <end position="132"/>
    </location>
</feature>
<sequence length="132" mass="14432">MSNQDHLDSKCPNVHSANAWETVDLGSPDRNEKFLRLMGGATSREHKGSIIIGECADLPHRQIGSSQTKIAGELESQFREGVDRRAMFNEHQGLGSLSKSNNSSSPSPESSDKSSLRGQYLSSFVPAQRPHP</sequence>
<dbReference type="AlphaFoldDB" id="A0A8J4WGI3"/>
<protein>
    <recommendedName>
        <fullName evidence="2">Small acidic protein</fullName>
    </recommendedName>
</protein>
<organism evidence="5 6">
    <name type="scientific">Paragonimus heterotremus</name>
    <dbReference type="NCBI Taxonomy" id="100268"/>
    <lineage>
        <taxon>Eukaryota</taxon>
        <taxon>Metazoa</taxon>
        <taxon>Spiralia</taxon>
        <taxon>Lophotrochozoa</taxon>
        <taxon>Platyhelminthes</taxon>
        <taxon>Trematoda</taxon>
        <taxon>Digenea</taxon>
        <taxon>Plagiorchiida</taxon>
        <taxon>Troglotremata</taxon>
        <taxon>Troglotrematidae</taxon>
        <taxon>Paragonimus</taxon>
    </lineage>
</organism>
<dbReference type="InterPro" id="IPR028124">
    <property type="entry name" value="SMAP_dom"/>
</dbReference>
<comment type="caution">
    <text evidence="5">The sequence shown here is derived from an EMBL/GenBank/DDBJ whole genome shotgun (WGS) entry which is preliminary data.</text>
</comment>
<feature type="domain" description="Small acidic protein-like" evidence="4">
    <location>
        <begin position="20"/>
        <end position="95"/>
    </location>
</feature>
<dbReference type="Pfam" id="PF15477">
    <property type="entry name" value="SMAP"/>
    <property type="match status" value="1"/>
</dbReference>
<evidence type="ECO:0000313" key="6">
    <source>
        <dbReference type="Proteomes" id="UP000748531"/>
    </source>
</evidence>
<dbReference type="EMBL" id="LUCH01003067">
    <property type="protein sequence ID" value="KAF5400598.1"/>
    <property type="molecule type" value="Genomic_DNA"/>
</dbReference>
<dbReference type="PANTHER" id="PTHR22175:SF0">
    <property type="entry name" value="SMALL ACIDIC PROTEIN"/>
    <property type="match status" value="1"/>
</dbReference>
<proteinExistence type="inferred from homology"/>
<dbReference type="InterPro" id="IPR026714">
    <property type="entry name" value="SMAP"/>
</dbReference>
<dbReference type="PANTHER" id="PTHR22175">
    <property type="entry name" value="SMALL ACIDIC PROTEIN-RELATED"/>
    <property type="match status" value="1"/>
</dbReference>
<name>A0A8J4WGI3_9TREM</name>
<evidence type="ECO:0000259" key="4">
    <source>
        <dbReference type="Pfam" id="PF15477"/>
    </source>
</evidence>
<evidence type="ECO:0000256" key="2">
    <source>
        <dbReference type="ARBA" id="ARBA00016161"/>
    </source>
</evidence>
<gene>
    <name evidence="5" type="ORF">PHET_05714</name>
</gene>
<dbReference type="Proteomes" id="UP000748531">
    <property type="component" value="Unassembled WGS sequence"/>
</dbReference>
<comment type="similarity">
    <text evidence="1">Belongs to the SMAP family.</text>
</comment>
<evidence type="ECO:0000256" key="3">
    <source>
        <dbReference type="SAM" id="MobiDB-lite"/>
    </source>
</evidence>